<organism evidence="1 2">
    <name type="scientific">Halarcobacter ebronensis</name>
    <dbReference type="NCBI Taxonomy" id="1462615"/>
    <lineage>
        <taxon>Bacteria</taxon>
        <taxon>Pseudomonadati</taxon>
        <taxon>Campylobacterota</taxon>
        <taxon>Epsilonproteobacteria</taxon>
        <taxon>Campylobacterales</taxon>
        <taxon>Arcobacteraceae</taxon>
        <taxon>Halarcobacter</taxon>
    </lineage>
</organism>
<dbReference type="AlphaFoldDB" id="A0A4Q0YET7"/>
<dbReference type="Gene3D" id="1.10.10.10">
    <property type="entry name" value="Winged helix-like DNA-binding domain superfamily/Winged helix DNA-binding domain"/>
    <property type="match status" value="1"/>
</dbReference>
<name>A0A4Q0YET7_9BACT</name>
<dbReference type="InterPro" id="IPR036388">
    <property type="entry name" value="WH-like_DNA-bd_sf"/>
</dbReference>
<protein>
    <recommendedName>
        <fullName evidence="3">Helix-turn-helix domain-containing protein</fullName>
    </recommendedName>
</protein>
<evidence type="ECO:0000313" key="2">
    <source>
        <dbReference type="Proteomes" id="UP000290172"/>
    </source>
</evidence>
<sequence length="221" mass="25117">MSLEIMNIGFASNLKPTAKLIYIAIADFANDDGECFPSKGKLAEKASVSMSTMKYYLRAFENLGIIKTEQLYRSNGSKSSLLYKINIESKNLEQTKVENAYKECRKSKNIRDSHWVTMPKNGLKKDSKILHKVTIQKSNCDGLESSYINHQSLDEEEVAKYFADFYSYLNSIGVVATKSKQMHINRIKANLLKGHKSTMENFNDFLLYQTAYDTAQESNTA</sequence>
<evidence type="ECO:0008006" key="3">
    <source>
        <dbReference type="Google" id="ProtNLM"/>
    </source>
</evidence>
<gene>
    <name evidence="1" type="ORF">CRV08_07490</name>
</gene>
<evidence type="ECO:0000313" key="1">
    <source>
        <dbReference type="EMBL" id="RXJ68655.1"/>
    </source>
</evidence>
<accession>A0A4Q0YET7</accession>
<reference evidence="1 2" key="1">
    <citation type="submission" date="2017-10" db="EMBL/GenBank/DDBJ databases">
        <title>Genomics of the genus Arcobacter.</title>
        <authorList>
            <person name="Perez-Cataluna A."/>
            <person name="Figueras M.J."/>
        </authorList>
    </citation>
    <scope>NUCLEOTIDE SEQUENCE [LARGE SCALE GENOMIC DNA]</scope>
    <source>
        <strain evidence="1 2">CECT 8993</strain>
    </source>
</reference>
<comment type="caution">
    <text evidence="1">The sequence shown here is derived from an EMBL/GenBank/DDBJ whole genome shotgun (WGS) entry which is preliminary data.</text>
</comment>
<proteinExistence type="predicted"/>
<dbReference type="Pfam" id="PF13730">
    <property type="entry name" value="HTH_36"/>
    <property type="match status" value="1"/>
</dbReference>
<dbReference type="Proteomes" id="UP000290172">
    <property type="component" value="Unassembled WGS sequence"/>
</dbReference>
<dbReference type="RefSeq" id="WP_128980673.1">
    <property type="nucleotide sequence ID" value="NZ_PDKJ01000005.1"/>
</dbReference>
<dbReference type="EMBL" id="PDKJ01000005">
    <property type="protein sequence ID" value="RXJ68655.1"/>
    <property type="molecule type" value="Genomic_DNA"/>
</dbReference>